<gene>
    <name evidence="7" type="ORF">P3X46_028799</name>
</gene>
<evidence type="ECO:0000256" key="1">
    <source>
        <dbReference type="ARBA" id="ARBA00004935"/>
    </source>
</evidence>
<dbReference type="PROSITE" id="PS00375">
    <property type="entry name" value="UDPGT"/>
    <property type="match status" value="1"/>
</dbReference>
<dbReference type="EC" id="2.4.1.-" evidence="6"/>
<dbReference type="InterPro" id="IPR035595">
    <property type="entry name" value="UDP_glycos_trans_CS"/>
</dbReference>
<comment type="similarity">
    <text evidence="2 5">Belongs to the UDP-glycosyltransferase family.</text>
</comment>
<dbReference type="SUPFAM" id="SSF53756">
    <property type="entry name" value="UDP-Glycosyltransferase/glycogen phosphorylase"/>
    <property type="match status" value="1"/>
</dbReference>
<dbReference type="InterPro" id="IPR002213">
    <property type="entry name" value="UDP_glucos_trans"/>
</dbReference>
<dbReference type="EMBL" id="JARPOI010000016">
    <property type="protein sequence ID" value="KAJ9146550.1"/>
    <property type="molecule type" value="Genomic_DNA"/>
</dbReference>
<protein>
    <recommendedName>
        <fullName evidence="6">Glycosyltransferase</fullName>
        <ecNumber evidence="6">2.4.1.-</ecNumber>
    </recommendedName>
</protein>
<evidence type="ECO:0000313" key="8">
    <source>
        <dbReference type="Proteomes" id="UP001174677"/>
    </source>
</evidence>
<evidence type="ECO:0000256" key="5">
    <source>
        <dbReference type="RuleBase" id="RU003718"/>
    </source>
</evidence>
<keyword evidence="3 5" id="KW-0808">Transferase</keyword>
<dbReference type="Pfam" id="PF00201">
    <property type="entry name" value="UDPGT"/>
    <property type="match status" value="1"/>
</dbReference>
<evidence type="ECO:0000313" key="7">
    <source>
        <dbReference type="EMBL" id="KAJ9146550.1"/>
    </source>
</evidence>
<comment type="pathway">
    <text evidence="1">Pigment biosynthesis; anthocyanin biosynthesis.</text>
</comment>
<evidence type="ECO:0000256" key="6">
    <source>
        <dbReference type="RuleBase" id="RU362057"/>
    </source>
</evidence>
<evidence type="ECO:0000256" key="3">
    <source>
        <dbReference type="ARBA" id="ARBA00022679"/>
    </source>
</evidence>
<organism evidence="7 8">
    <name type="scientific">Hevea brasiliensis</name>
    <name type="common">Para rubber tree</name>
    <name type="synonym">Siphonia brasiliensis</name>
    <dbReference type="NCBI Taxonomy" id="3981"/>
    <lineage>
        <taxon>Eukaryota</taxon>
        <taxon>Viridiplantae</taxon>
        <taxon>Streptophyta</taxon>
        <taxon>Embryophyta</taxon>
        <taxon>Tracheophyta</taxon>
        <taxon>Spermatophyta</taxon>
        <taxon>Magnoliopsida</taxon>
        <taxon>eudicotyledons</taxon>
        <taxon>Gunneridae</taxon>
        <taxon>Pentapetalae</taxon>
        <taxon>rosids</taxon>
        <taxon>fabids</taxon>
        <taxon>Malpighiales</taxon>
        <taxon>Euphorbiaceae</taxon>
        <taxon>Crotonoideae</taxon>
        <taxon>Micrandreae</taxon>
        <taxon>Hevea</taxon>
    </lineage>
</organism>
<reference evidence="7" key="1">
    <citation type="journal article" date="2023" name="Plant Biotechnol. J.">
        <title>Chromosome-level wild Hevea brasiliensis genome provides new tools for genomic-assisted breeding and valuable loci to elevate rubber yield.</title>
        <authorList>
            <person name="Cheng H."/>
            <person name="Song X."/>
            <person name="Hu Y."/>
            <person name="Wu T."/>
            <person name="Yang Q."/>
            <person name="An Z."/>
            <person name="Feng S."/>
            <person name="Deng Z."/>
            <person name="Wu W."/>
            <person name="Zeng X."/>
            <person name="Tu M."/>
            <person name="Wang X."/>
            <person name="Huang H."/>
        </authorList>
    </citation>
    <scope>NUCLEOTIDE SEQUENCE</scope>
    <source>
        <strain evidence="7">MT/VB/25A 57/8</strain>
    </source>
</reference>
<evidence type="ECO:0000256" key="2">
    <source>
        <dbReference type="ARBA" id="ARBA00009995"/>
    </source>
</evidence>
<evidence type="ECO:0000256" key="4">
    <source>
        <dbReference type="ARBA" id="ARBA00047606"/>
    </source>
</evidence>
<keyword evidence="5" id="KW-0328">Glycosyltransferase</keyword>
<dbReference type="CDD" id="cd03784">
    <property type="entry name" value="GT1_Gtf-like"/>
    <property type="match status" value="1"/>
</dbReference>
<comment type="caution">
    <text evidence="7">The sequence shown here is derived from an EMBL/GenBank/DDBJ whole genome shotgun (WGS) entry which is preliminary data.</text>
</comment>
<keyword evidence="8" id="KW-1185">Reference proteome</keyword>
<sequence length="483" mass="54199">MSNYKPHAVCVPFALQTHINPLLKLAKLLHYNGFHITFVNTEFNHKHILESKGPNSLDGLPDFCFETLPIDHHPPSNTNVLQRLSSLRFQFTDNFLLTFRSLLAKLKSDCAFFNNRPPVTCIIADGFLSSAVIAAEELGIPCVLCWNVSASGLLSYIQYRQLMAKCVKLLTGEDHDKNDASYMDTIVEWLPGMEGITFRDLPNLIQTKDPISFMMDSSTGELERIKKASAHVCHTFEALEVDKLDALSSMLSQVYSIGPLDLLLNHIPKGPCLTISCNPLNEEVECIQWLNSKKPNSVIYVSFGTLMVSTSDKLVELAWGLANSMHNFLWIIRSDLVMGESTFLPHEFLLETKNRAFIASWCPQDQVLNHPSIGGFITHSGWNSTIESISSGIPMICWPFFGEHFVNCRNCCNEWGIGMELNNNFNKNDVEKLLRELMVTDKGKKMKTKAMEWKNMAEEAIGSLGSSSINFSKLVSDVLLASH</sequence>
<accession>A0ABQ9KT59</accession>
<name>A0ABQ9KT59_HEVBR</name>
<proteinExistence type="inferred from homology"/>
<dbReference type="PANTHER" id="PTHR11926">
    <property type="entry name" value="GLUCOSYL/GLUCURONOSYL TRANSFERASES"/>
    <property type="match status" value="1"/>
</dbReference>
<dbReference type="Gene3D" id="3.40.50.2000">
    <property type="entry name" value="Glycogen Phosphorylase B"/>
    <property type="match status" value="2"/>
</dbReference>
<dbReference type="Proteomes" id="UP001174677">
    <property type="component" value="Chromosome 16"/>
</dbReference>
<dbReference type="PANTHER" id="PTHR11926:SF1409">
    <property type="entry name" value="GLYCOSYLTRANSFERASE"/>
    <property type="match status" value="1"/>
</dbReference>
<comment type="catalytic activity">
    <reaction evidence="4">
        <text>an anthocyanidin + UDP-alpha-D-glucose + H(+) = an anthocyanidin 3-O-beta-D-glucoside + UDP</text>
        <dbReference type="Rhea" id="RHEA:20093"/>
        <dbReference type="ChEBI" id="CHEBI:15378"/>
        <dbReference type="ChEBI" id="CHEBI:16307"/>
        <dbReference type="ChEBI" id="CHEBI:58223"/>
        <dbReference type="ChEBI" id="CHEBI:58885"/>
        <dbReference type="ChEBI" id="CHEBI:143576"/>
        <dbReference type="EC" id="2.4.1.115"/>
    </reaction>
</comment>